<dbReference type="AlphaFoldDB" id="A0AAJ6APR5"/>
<proteinExistence type="predicted"/>
<feature type="domain" description="DUF732" evidence="1">
    <location>
        <begin position="40"/>
        <end position="115"/>
    </location>
</feature>
<dbReference type="EMBL" id="CP122566">
    <property type="protein sequence ID" value="WGH93865.1"/>
    <property type="molecule type" value="Genomic_DNA"/>
</dbReference>
<dbReference type="InterPro" id="IPR007969">
    <property type="entry name" value="DUF732"/>
</dbReference>
<name>A0AAJ6APR5_9MICC</name>
<protein>
    <submittedName>
        <fullName evidence="2">DUF732 domain-containing protein</fullName>
    </submittedName>
</protein>
<gene>
    <name evidence="2" type="ORF">QDX21_03440</name>
</gene>
<dbReference type="PROSITE" id="PS51257">
    <property type="entry name" value="PROKAR_LIPOPROTEIN"/>
    <property type="match status" value="1"/>
</dbReference>
<dbReference type="RefSeq" id="WP_279675149.1">
    <property type="nucleotide sequence ID" value="NZ_CP122566.1"/>
</dbReference>
<evidence type="ECO:0000313" key="2">
    <source>
        <dbReference type="EMBL" id="WGH93865.1"/>
    </source>
</evidence>
<evidence type="ECO:0000313" key="3">
    <source>
        <dbReference type="Proteomes" id="UP001224674"/>
    </source>
</evidence>
<sequence length="136" mass="15210">MNTTTRTLTAISVATLALTGCTQTQEEPTTPQTSPDTTLQDNAYIQQLGDHYVTGNREELLHIGYEHVCYLLEEQHTINGRVIEGTISSTADNNDIQPYTAGRIVEASTDYLCPEVQNNFEPDVYQTGPYKNKTFY</sequence>
<evidence type="ECO:0000259" key="1">
    <source>
        <dbReference type="Pfam" id="PF05305"/>
    </source>
</evidence>
<keyword evidence="3" id="KW-1185">Reference proteome</keyword>
<dbReference type="Pfam" id="PF05305">
    <property type="entry name" value="DUF732"/>
    <property type="match status" value="1"/>
</dbReference>
<organism evidence="2 3">
    <name type="scientific">Auritidibacter ignavus</name>
    <dbReference type="NCBI Taxonomy" id="678932"/>
    <lineage>
        <taxon>Bacteria</taxon>
        <taxon>Bacillati</taxon>
        <taxon>Actinomycetota</taxon>
        <taxon>Actinomycetes</taxon>
        <taxon>Micrococcales</taxon>
        <taxon>Micrococcaceae</taxon>
        <taxon>Auritidibacter</taxon>
    </lineage>
</organism>
<accession>A0AAJ6APR5</accession>
<dbReference type="Proteomes" id="UP001224674">
    <property type="component" value="Chromosome"/>
</dbReference>
<reference evidence="2 3" key="1">
    <citation type="submission" date="2023-03" db="EMBL/GenBank/DDBJ databases">
        <title>Complete genome sequences of several Auritidibacter ignavus strains isolated from ear infections.</title>
        <authorList>
            <person name="Baehr T."/>
            <person name="Baumhoegger A.M."/>
        </authorList>
    </citation>
    <scope>NUCLEOTIDE SEQUENCE [LARGE SCALE GENOMIC DNA]</scope>
    <source>
        <strain evidence="2 3">BABAE-6</strain>
    </source>
</reference>